<evidence type="ECO:0000259" key="4">
    <source>
        <dbReference type="Pfam" id="PF02852"/>
    </source>
</evidence>
<dbReference type="SUPFAM" id="SSF55424">
    <property type="entry name" value="FAD/NAD-linked reductases, dimerisation (C-terminal) domain"/>
    <property type="match status" value="1"/>
</dbReference>
<gene>
    <name evidence="6" type="ORF">EV644_11076</name>
</gene>
<reference evidence="6 7" key="1">
    <citation type="journal article" date="2015" name="Stand. Genomic Sci.">
        <title>Genomic Encyclopedia of Bacterial and Archaeal Type Strains, Phase III: the genomes of soil and plant-associated and newly described type strains.</title>
        <authorList>
            <person name="Whitman W.B."/>
            <person name="Woyke T."/>
            <person name="Klenk H.P."/>
            <person name="Zhou Y."/>
            <person name="Lilburn T.G."/>
            <person name="Beck B.J."/>
            <person name="De Vos P."/>
            <person name="Vandamme P."/>
            <person name="Eisen J.A."/>
            <person name="Garrity G."/>
            <person name="Hugenholtz P."/>
            <person name="Kyrpides N.C."/>
        </authorList>
    </citation>
    <scope>NUCLEOTIDE SEQUENCE [LARGE SCALE GENOMIC DNA]</scope>
    <source>
        <strain evidence="6 7">VKM Ac-2538</strain>
    </source>
</reference>
<accession>A0ABY2BG92</accession>
<dbReference type="Proteomes" id="UP000295818">
    <property type="component" value="Unassembled WGS sequence"/>
</dbReference>
<dbReference type="Pfam" id="PF07992">
    <property type="entry name" value="Pyr_redox_2"/>
    <property type="match status" value="1"/>
</dbReference>
<dbReference type="PANTHER" id="PTHR43014">
    <property type="entry name" value="MERCURIC REDUCTASE"/>
    <property type="match status" value="1"/>
</dbReference>
<name>A0ABY2BG92_9ACTN</name>
<organism evidence="6 7">
    <name type="scientific">Kribbella orskensis</name>
    <dbReference type="NCBI Taxonomy" id="2512216"/>
    <lineage>
        <taxon>Bacteria</taxon>
        <taxon>Bacillati</taxon>
        <taxon>Actinomycetota</taxon>
        <taxon>Actinomycetes</taxon>
        <taxon>Propionibacteriales</taxon>
        <taxon>Kribbellaceae</taxon>
        <taxon>Kribbella</taxon>
    </lineage>
</organism>
<dbReference type="InterPro" id="IPR016156">
    <property type="entry name" value="FAD/NAD-linked_Rdtase_dimer_sf"/>
</dbReference>
<evidence type="ECO:0000313" key="7">
    <source>
        <dbReference type="Proteomes" id="UP000295818"/>
    </source>
</evidence>
<dbReference type="RefSeq" id="WP_241998734.1">
    <property type="nucleotide sequence ID" value="NZ_SLWM01000010.1"/>
</dbReference>
<protein>
    <submittedName>
        <fullName evidence="6">Dihydrolipoamide dehydrogenase</fullName>
    </submittedName>
</protein>
<keyword evidence="7" id="KW-1185">Reference proteome</keyword>
<dbReference type="InterPro" id="IPR036188">
    <property type="entry name" value="FAD/NAD-bd_sf"/>
</dbReference>
<keyword evidence="2" id="KW-0285">Flavoprotein</keyword>
<dbReference type="PANTHER" id="PTHR43014:SF5">
    <property type="entry name" value="GLUTATHIONE REDUCTASE (NADPH)"/>
    <property type="match status" value="1"/>
</dbReference>
<evidence type="ECO:0000259" key="5">
    <source>
        <dbReference type="Pfam" id="PF07992"/>
    </source>
</evidence>
<feature type="domain" description="FAD/NAD(P)-binding" evidence="5">
    <location>
        <begin position="76"/>
        <end position="400"/>
    </location>
</feature>
<dbReference type="SUPFAM" id="SSF51905">
    <property type="entry name" value="FAD/NAD(P)-binding domain"/>
    <property type="match status" value="1"/>
</dbReference>
<comment type="caution">
    <text evidence="6">The sequence shown here is derived from an EMBL/GenBank/DDBJ whole genome shotgun (WGS) entry which is preliminary data.</text>
</comment>
<proteinExistence type="predicted"/>
<dbReference type="InterPro" id="IPR023753">
    <property type="entry name" value="FAD/NAD-binding_dom"/>
</dbReference>
<dbReference type="Pfam" id="PF02852">
    <property type="entry name" value="Pyr_redox_dim"/>
    <property type="match status" value="1"/>
</dbReference>
<dbReference type="Gene3D" id="3.30.390.30">
    <property type="match status" value="1"/>
</dbReference>
<evidence type="ECO:0000256" key="1">
    <source>
        <dbReference type="ARBA" id="ARBA00001974"/>
    </source>
</evidence>
<sequence length="555" mass="61590">MVPWGREWGSSSAPEDVPAAVGVSHAVDEAGEEENTMDLHDTVLSMGEWQRLIHRAEAGEIAEPLENVRYHDPTPYDAIFVGGGAGGRFGSAYLQARGGRQLVVDKWPFLGGSCPHQACVPHHLFSEAAREMDYMRWNSGTLWFGEFDEKRASIRDLVELFKAGRNNPHAFMNWQSKEQLGMEYILNAEAEVIDANTVEVAGRRFTARNLVLGTGASTYVPDVPGIDLHGVYDFASLIEELDYEPSRCVIIGGSKIALEYGSFFQAAGCPTTIVSRSPLMRTASLHHVDEDLRTYVIDGMRKRGMDIFEGAEPLEVLGNGKVTGVRVRRADGTEVTLDTDFVFIGTGERPDTTAYVDVLGVEVDDRGFITVDSRMRTSVPGVYAIGDLIGAPMEMFKARKCGMTAARNIMGEPYEFDFSEYPDFLHTTYEVTWVGLTEAEARERYDDVVVIQMPPKGIRDDELALPCAEGSMLYAFTRPELTGMQKCVYDGKTRLLLGAHHVGFGAKDAFQYLDHLIRKGITIDEMGEMNELFLNPDHFIQLSRLRAGNSNLVDL</sequence>
<dbReference type="Gene3D" id="3.50.50.60">
    <property type="entry name" value="FAD/NAD(P)-binding domain"/>
    <property type="match status" value="2"/>
</dbReference>
<dbReference type="InterPro" id="IPR004099">
    <property type="entry name" value="Pyr_nucl-diS_OxRdtase_dimer"/>
</dbReference>
<feature type="domain" description="Pyridine nucleotide-disulphide oxidoreductase dimerisation" evidence="4">
    <location>
        <begin position="422"/>
        <end position="527"/>
    </location>
</feature>
<comment type="cofactor">
    <cofactor evidence="1">
        <name>FAD</name>
        <dbReference type="ChEBI" id="CHEBI:57692"/>
    </cofactor>
</comment>
<dbReference type="PRINTS" id="PR00411">
    <property type="entry name" value="PNDRDTASEI"/>
</dbReference>
<evidence type="ECO:0000256" key="3">
    <source>
        <dbReference type="ARBA" id="ARBA00022827"/>
    </source>
</evidence>
<dbReference type="PRINTS" id="PR00368">
    <property type="entry name" value="FADPNR"/>
</dbReference>
<keyword evidence="3" id="KW-0274">FAD</keyword>
<dbReference type="EMBL" id="SLWM01000010">
    <property type="protein sequence ID" value="TCO19428.1"/>
    <property type="molecule type" value="Genomic_DNA"/>
</dbReference>
<evidence type="ECO:0000313" key="6">
    <source>
        <dbReference type="EMBL" id="TCO19428.1"/>
    </source>
</evidence>
<evidence type="ECO:0000256" key="2">
    <source>
        <dbReference type="ARBA" id="ARBA00022630"/>
    </source>
</evidence>